<dbReference type="NCBIfam" id="TIGR01730">
    <property type="entry name" value="RND_mfp"/>
    <property type="match status" value="1"/>
</dbReference>
<dbReference type="RefSeq" id="WP_372264898.1">
    <property type="nucleotide sequence ID" value="NZ_JBFRUW010000005.1"/>
</dbReference>
<evidence type="ECO:0000259" key="3">
    <source>
        <dbReference type="Pfam" id="PF25954"/>
    </source>
</evidence>
<feature type="domain" description="CusB-like beta-barrel" evidence="3">
    <location>
        <begin position="213"/>
        <end position="284"/>
    </location>
</feature>
<dbReference type="Proteomes" id="UP001570417">
    <property type="component" value="Unassembled WGS sequence"/>
</dbReference>
<dbReference type="InterPro" id="IPR058625">
    <property type="entry name" value="MdtA-like_BSH"/>
</dbReference>
<dbReference type="PANTHER" id="PTHR30469:SF29">
    <property type="entry name" value="BLR2860 PROTEIN"/>
    <property type="match status" value="1"/>
</dbReference>
<evidence type="ECO:0000313" key="5">
    <source>
        <dbReference type="Proteomes" id="UP001570417"/>
    </source>
</evidence>
<gene>
    <name evidence="4" type="ORF">AB4566_03450</name>
</gene>
<dbReference type="InterPro" id="IPR006143">
    <property type="entry name" value="RND_pump_MFP"/>
</dbReference>
<dbReference type="Gene3D" id="2.40.30.170">
    <property type="match status" value="1"/>
</dbReference>
<keyword evidence="5" id="KW-1185">Reference proteome</keyword>
<proteinExistence type="inferred from homology"/>
<organism evidence="4 5">
    <name type="scientific">Vibrio gallaecicus</name>
    <dbReference type="NCBI Taxonomy" id="552386"/>
    <lineage>
        <taxon>Bacteria</taxon>
        <taxon>Pseudomonadati</taxon>
        <taxon>Pseudomonadota</taxon>
        <taxon>Gammaproteobacteria</taxon>
        <taxon>Vibrionales</taxon>
        <taxon>Vibrionaceae</taxon>
        <taxon>Vibrio</taxon>
    </lineage>
</organism>
<dbReference type="PANTHER" id="PTHR30469">
    <property type="entry name" value="MULTIDRUG RESISTANCE PROTEIN MDTA"/>
    <property type="match status" value="1"/>
</dbReference>
<accession>A0ABV4N7M0</accession>
<comment type="similarity">
    <text evidence="1">Belongs to the membrane fusion protein (MFP) (TC 8.A.1) family.</text>
</comment>
<evidence type="ECO:0000256" key="1">
    <source>
        <dbReference type="ARBA" id="ARBA00009477"/>
    </source>
</evidence>
<feature type="domain" description="Multidrug resistance protein MdtA-like barrel-sandwich hybrid" evidence="2">
    <location>
        <begin position="80"/>
        <end position="206"/>
    </location>
</feature>
<dbReference type="InterPro" id="IPR058792">
    <property type="entry name" value="Beta-barrel_RND_2"/>
</dbReference>
<evidence type="ECO:0000313" key="4">
    <source>
        <dbReference type="EMBL" id="MFA0567322.1"/>
    </source>
</evidence>
<dbReference type="Pfam" id="PF25917">
    <property type="entry name" value="BSH_RND"/>
    <property type="match status" value="1"/>
</dbReference>
<dbReference type="EMBL" id="JBFRUW010000005">
    <property type="protein sequence ID" value="MFA0567322.1"/>
    <property type="molecule type" value="Genomic_DNA"/>
</dbReference>
<reference evidence="4 5" key="1">
    <citation type="journal article" date="2024" name="ISME J.">
        <title>Tailless and filamentous prophages are predominant in marine Vibrio.</title>
        <authorList>
            <person name="Steensen K."/>
            <person name="Seneca J."/>
            <person name="Bartlau N."/>
            <person name="Yu X.A."/>
            <person name="Hussain F.A."/>
            <person name="Polz M.F."/>
        </authorList>
    </citation>
    <scope>NUCLEOTIDE SEQUENCE [LARGE SCALE GENOMIC DNA]</scope>
    <source>
        <strain evidence="4 5">10N.222.51.A1</strain>
    </source>
</reference>
<dbReference type="Gene3D" id="2.40.50.100">
    <property type="match status" value="2"/>
</dbReference>
<sequence>MTSEFSRTFIPHQFKQPWLVSLVLVVLLSIWLGLGAGHAEEALPNKSIEIPLAKVSFQTFMSSPTYKTIELYGRTAPDRHARLGAEIAGKIVKLNVRKGDKVKAGQAIAQIDKGDLEIQLERASALYRLKQKEFKAAQSLKKRGLQGEIAYTTAEASLTEAKAMKSNAELALKNTKITSPFSGVVQELLVELGDFVGVGDPVAGVIDLDPLVIEADVSERHIQHLQVDQSASVRLLGRNEVEGSLRYISRISSTSTNTFPIEIEIANAQGFLPAGVSAEVTLSLESQDAIKITPAMLALDEAGNLGVKTLVLKEDKPIVKFVEIQLVKAEQDGVWLTGLGQQVDIITVGQGFVRDGDSVVAVEQQLTPEPEPSTMTDN</sequence>
<comment type="caution">
    <text evidence="4">The sequence shown here is derived from an EMBL/GenBank/DDBJ whole genome shotgun (WGS) entry which is preliminary data.</text>
</comment>
<name>A0ABV4N7M0_9VIBR</name>
<dbReference type="Pfam" id="PF25954">
    <property type="entry name" value="Beta-barrel_RND_2"/>
    <property type="match status" value="1"/>
</dbReference>
<dbReference type="SUPFAM" id="SSF111369">
    <property type="entry name" value="HlyD-like secretion proteins"/>
    <property type="match status" value="1"/>
</dbReference>
<evidence type="ECO:0000259" key="2">
    <source>
        <dbReference type="Pfam" id="PF25917"/>
    </source>
</evidence>
<protein>
    <submittedName>
        <fullName evidence="4">Efflux RND transporter periplasmic adaptor subunit</fullName>
    </submittedName>
</protein>